<evidence type="ECO:0000313" key="4">
    <source>
        <dbReference type="Proteomes" id="UP000297245"/>
    </source>
</evidence>
<sequence length="299" mass="32086">MFAHSLLLVIVGVACGLNRANADSVVFDGRLPLSYSTADIDASANPYLTVVKGSEAASHYSQPLGTSVPPTPLSTVQEQALSITIDGTSIFLPGGSNPQNGFRRTDFIAQNTSLTSALTSVTEVGVTKFHFSIRDDPDLPLNLTHEYQIVFIEPSDGTHVFDVQLGSPFTNPTVQDLPVADAASLRVRDHASDVLFSTAFTNDTWHNFAVQVDWDELTLQVFYSTDGNQLESVTDVIPNNSVAQGSAGQGDFHIAVLKLPLVDPSDSAADQNDVVHFGIQENTHEGLFYSGVFVESISS</sequence>
<dbReference type="OrthoDB" id="5283326at2759"/>
<accession>A0A4S8KTU4</accession>
<keyword evidence="1" id="KW-0732">Signal</keyword>
<evidence type="ECO:0000313" key="3">
    <source>
        <dbReference type="EMBL" id="THU78868.1"/>
    </source>
</evidence>
<name>A0A4S8KTU4_DENBC</name>
<feature type="domain" description="Glycoside hydrolase 131 catalytic N-terminal" evidence="2">
    <location>
        <begin position="25"/>
        <end position="296"/>
    </location>
</feature>
<organism evidence="3 4">
    <name type="scientific">Dendrothele bispora (strain CBS 962.96)</name>
    <dbReference type="NCBI Taxonomy" id="1314807"/>
    <lineage>
        <taxon>Eukaryota</taxon>
        <taxon>Fungi</taxon>
        <taxon>Dikarya</taxon>
        <taxon>Basidiomycota</taxon>
        <taxon>Agaricomycotina</taxon>
        <taxon>Agaricomycetes</taxon>
        <taxon>Agaricomycetidae</taxon>
        <taxon>Agaricales</taxon>
        <taxon>Agaricales incertae sedis</taxon>
        <taxon>Dendrothele</taxon>
    </lineage>
</organism>
<dbReference type="Gene3D" id="2.60.120.1160">
    <property type="match status" value="1"/>
</dbReference>
<feature type="chain" id="PRO_5020694890" description="Glycoside hydrolase 131 catalytic N-terminal domain-containing protein" evidence="1">
    <location>
        <begin position="23"/>
        <end position="299"/>
    </location>
</feature>
<keyword evidence="4" id="KW-1185">Reference proteome</keyword>
<reference evidence="3 4" key="1">
    <citation type="journal article" date="2019" name="Nat. Ecol. Evol.">
        <title>Megaphylogeny resolves global patterns of mushroom evolution.</title>
        <authorList>
            <person name="Varga T."/>
            <person name="Krizsan K."/>
            <person name="Foldi C."/>
            <person name="Dima B."/>
            <person name="Sanchez-Garcia M."/>
            <person name="Sanchez-Ramirez S."/>
            <person name="Szollosi G.J."/>
            <person name="Szarkandi J.G."/>
            <person name="Papp V."/>
            <person name="Albert L."/>
            <person name="Andreopoulos W."/>
            <person name="Angelini C."/>
            <person name="Antonin V."/>
            <person name="Barry K.W."/>
            <person name="Bougher N.L."/>
            <person name="Buchanan P."/>
            <person name="Buyck B."/>
            <person name="Bense V."/>
            <person name="Catcheside P."/>
            <person name="Chovatia M."/>
            <person name="Cooper J."/>
            <person name="Damon W."/>
            <person name="Desjardin D."/>
            <person name="Finy P."/>
            <person name="Geml J."/>
            <person name="Haridas S."/>
            <person name="Hughes K."/>
            <person name="Justo A."/>
            <person name="Karasinski D."/>
            <person name="Kautmanova I."/>
            <person name="Kiss B."/>
            <person name="Kocsube S."/>
            <person name="Kotiranta H."/>
            <person name="LaButti K.M."/>
            <person name="Lechner B.E."/>
            <person name="Liimatainen K."/>
            <person name="Lipzen A."/>
            <person name="Lukacs Z."/>
            <person name="Mihaltcheva S."/>
            <person name="Morgado L.N."/>
            <person name="Niskanen T."/>
            <person name="Noordeloos M.E."/>
            <person name="Ohm R.A."/>
            <person name="Ortiz-Santana B."/>
            <person name="Ovrebo C."/>
            <person name="Racz N."/>
            <person name="Riley R."/>
            <person name="Savchenko A."/>
            <person name="Shiryaev A."/>
            <person name="Soop K."/>
            <person name="Spirin V."/>
            <person name="Szebenyi C."/>
            <person name="Tomsovsky M."/>
            <person name="Tulloss R.E."/>
            <person name="Uehling J."/>
            <person name="Grigoriev I.V."/>
            <person name="Vagvolgyi C."/>
            <person name="Papp T."/>
            <person name="Martin F.M."/>
            <person name="Miettinen O."/>
            <person name="Hibbett D.S."/>
            <person name="Nagy L.G."/>
        </authorList>
    </citation>
    <scope>NUCLEOTIDE SEQUENCE [LARGE SCALE GENOMIC DNA]</scope>
    <source>
        <strain evidence="3 4">CBS 962.96</strain>
    </source>
</reference>
<proteinExistence type="predicted"/>
<dbReference type="PANTHER" id="PTHR34612:SF2">
    <property type="entry name" value="GLYCOSIDE HYDROLASE 131 CATALYTIC N-TERMINAL DOMAIN-CONTAINING PROTEIN"/>
    <property type="match status" value="1"/>
</dbReference>
<dbReference type="EMBL" id="ML180117">
    <property type="protein sequence ID" value="THU78868.1"/>
    <property type="molecule type" value="Genomic_DNA"/>
</dbReference>
<feature type="signal peptide" evidence="1">
    <location>
        <begin position="1"/>
        <end position="22"/>
    </location>
</feature>
<evidence type="ECO:0000259" key="2">
    <source>
        <dbReference type="Pfam" id="PF18271"/>
    </source>
</evidence>
<dbReference type="AlphaFoldDB" id="A0A4S8KTU4"/>
<gene>
    <name evidence="3" type="ORF">K435DRAFT_876161</name>
</gene>
<dbReference type="Pfam" id="PF18271">
    <property type="entry name" value="GH131_N"/>
    <property type="match status" value="1"/>
</dbReference>
<dbReference type="InterPro" id="IPR041524">
    <property type="entry name" value="GH131_N"/>
</dbReference>
<dbReference type="PANTHER" id="PTHR34612">
    <property type="entry name" value="GH131_N DOMAIN-CONTAINING PROTEIN"/>
    <property type="match status" value="1"/>
</dbReference>
<protein>
    <recommendedName>
        <fullName evidence="2">Glycoside hydrolase 131 catalytic N-terminal domain-containing protein</fullName>
    </recommendedName>
</protein>
<evidence type="ECO:0000256" key="1">
    <source>
        <dbReference type="SAM" id="SignalP"/>
    </source>
</evidence>
<dbReference type="Proteomes" id="UP000297245">
    <property type="component" value="Unassembled WGS sequence"/>
</dbReference>